<dbReference type="GO" id="GO:0005783">
    <property type="term" value="C:endoplasmic reticulum"/>
    <property type="evidence" value="ECO:0007669"/>
    <property type="project" value="TreeGrafter"/>
</dbReference>
<evidence type="ECO:0000256" key="1">
    <source>
        <dbReference type="ARBA" id="ARBA00001913"/>
    </source>
</evidence>
<comment type="pathway">
    <text evidence="2">Protein modification; protein glycosylation.</text>
</comment>
<reference evidence="16 17" key="1">
    <citation type="submission" date="2019-04" db="EMBL/GenBank/DDBJ databases">
        <title>Comparative genomics and transcriptomics to analyze fruiting body development in filamentous ascomycetes.</title>
        <authorList>
            <consortium name="DOE Joint Genome Institute"/>
            <person name="Lutkenhaus R."/>
            <person name="Traeger S."/>
            <person name="Breuer J."/>
            <person name="Kuo A."/>
            <person name="Lipzen A."/>
            <person name="Pangilinan J."/>
            <person name="Dilworth D."/>
            <person name="Sandor L."/>
            <person name="Poggeler S."/>
            <person name="Barry K."/>
            <person name="Grigoriev I.V."/>
            <person name="Nowrousian M."/>
        </authorList>
    </citation>
    <scope>NUCLEOTIDE SEQUENCE [LARGE SCALE GENOMIC DNA]</scope>
    <source>
        <strain evidence="16 17">CBS 389.68</strain>
    </source>
</reference>
<evidence type="ECO:0000313" key="16">
    <source>
        <dbReference type="EMBL" id="TGZ84482.1"/>
    </source>
</evidence>
<dbReference type="InterPro" id="IPR012341">
    <property type="entry name" value="6hp_glycosidase-like_sf"/>
</dbReference>
<feature type="active site" evidence="10">
    <location>
        <position position="324"/>
    </location>
</feature>
<feature type="compositionally biased region" description="Acidic residues" evidence="14">
    <location>
        <begin position="623"/>
        <end position="642"/>
    </location>
</feature>
<comment type="cofactor">
    <cofactor evidence="1 11">
        <name>Ca(2+)</name>
        <dbReference type="ChEBI" id="CHEBI:29108"/>
    </cofactor>
</comment>
<dbReference type="InterPro" id="IPR036026">
    <property type="entry name" value="Seven-hairpin_glycosidases"/>
</dbReference>
<dbReference type="EC" id="3.2.1.-" evidence="13"/>
<dbReference type="Proteomes" id="UP000298138">
    <property type="component" value="Unassembled WGS sequence"/>
</dbReference>
<dbReference type="GO" id="GO:0005975">
    <property type="term" value="P:carbohydrate metabolic process"/>
    <property type="evidence" value="ECO:0007669"/>
    <property type="project" value="InterPro"/>
</dbReference>
<feature type="binding site" evidence="11">
    <location>
        <position position="574"/>
    </location>
    <ligand>
        <name>Ca(2+)</name>
        <dbReference type="ChEBI" id="CHEBI:29108"/>
    </ligand>
</feature>
<protein>
    <recommendedName>
        <fullName evidence="13">alpha-1,2-Mannosidase</fullName>
        <ecNumber evidence="13">3.2.1.-</ecNumber>
    </recommendedName>
</protein>
<evidence type="ECO:0000256" key="9">
    <source>
        <dbReference type="ARBA" id="ARBA00048605"/>
    </source>
</evidence>
<feature type="compositionally biased region" description="Basic and acidic residues" evidence="14">
    <location>
        <begin position="601"/>
        <end position="617"/>
    </location>
</feature>
<evidence type="ECO:0000256" key="10">
    <source>
        <dbReference type="PIRSR" id="PIRSR601382-1"/>
    </source>
</evidence>
<dbReference type="FunCoup" id="A0A4S2N5C8">
    <property type="interactions" value="841"/>
</dbReference>
<evidence type="ECO:0000256" key="13">
    <source>
        <dbReference type="RuleBase" id="RU361193"/>
    </source>
</evidence>
<dbReference type="STRING" id="341454.A0A4S2N5C8"/>
<evidence type="ECO:0000256" key="4">
    <source>
        <dbReference type="ARBA" id="ARBA00022723"/>
    </source>
</evidence>
<evidence type="ECO:0000256" key="11">
    <source>
        <dbReference type="PIRSR" id="PIRSR601382-2"/>
    </source>
</evidence>
<feature type="active site" description="Proton donor" evidence="10">
    <location>
        <position position="178"/>
    </location>
</feature>
<keyword evidence="15" id="KW-0812">Transmembrane</keyword>
<dbReference type="InParanoid" id="A0A4S2N5C8"/>
<dbReference type="Pfam" id="PF01532">
    <property type="entry name" value="Glyco_hydro_47"/>
    <property type="match status" value="1"/>
</dbReference>
<feature type="compositionally biased region" description="Basic and acidic residues" evidence="14">
    <location>
        <begin position="661"/>
        <end position="674"/>
    </location>
</feature>
<evidence type="ECO:0000313" key="17">
    <source>
        <dbReference type="Proteomes" id="UP000298138"/>
    </source>
</evidence>
<keyword evidence="6 11" id="KW-0106">Calcium</keyword>
<comment type="catalytic activity">
    <reaction evidence="8">
        <text>N(4)-(alpha-D-Man-(1-&gt;2)-alpha-D-Man-(1-&gt;2)-alpha-D-Man-(1-&gt;3)-[alpha-D-Man-(1-&gt;3)-[alpha-D-Man-(1-&gt;2)-alpha-D-Man-(1-&gt;6)]-alpha-D-Man-(1-&gt;6)]-beta-D-Man-(1-&gt;4)-beta-D-GlcNAc-(1-&gt;4)-beta-D-GlcNAc)-L-asparaginyl-[protein] (N-glucan mannose isomer 8A1,2,3B1,3) + 3 H2O = N(4)-(alpha-D-Man-(1-&gt;3)-[alpha-D-Man-(1-&gt;3)-[alpha-D-Man-(1-&gt;6)]-alpha-D-Man-(1-&gt;6)]-beta-D-Man-(1-&gt;4)-beta-D-GlcNAc-(1-&gt;4)-beta-D-GlcNAc)-L-asparaginyl-[protein] (N-glucan mannose isomer 5A1,2) + 3 beta-D-mannose</text>
        <dbReference type="Rhea" id="RHEA:56028"/>
        <dbReference type="Rhea" id="RHEA-COMP:14358"/>
        <dbReference type="Rhea" id="RHEA-COMP:14367"/>
        <dbReference type="ChEBI" id="CHEBI:15377"/>
        <dbReference type="ChEBI" id="CHEBI:28563"/>
        <dbReference type="ChEBI" id="CHEBI:59087"/>
        <dbReference type="ChEBI" id="CHEBI:60628"/>
        <dbReference type="EC" id="3.2.1.113"/>
    </reaction>
</comment>
<organism evidence="16 17">
    <name type="scientific">Ascodesmis nigricans</name>
    <dbReference type="NCBI Taxonomy" id="341454"/>
    <lineage>
        <taxon>Eukaryota</taxon>
        <taxon>Fungi</taxon>
        <taxon>Dikarya</taxon>
        <taxon>Ascomycota</taxon>
        <taxon>Pezizomycotina</taxon>
        <taxon>Pezizomycetes</taxon>
        <taxon>Pezizales</taxon>
        <taxon>Ascodesmidaceae</taxon>
        <taxon>Ascodesmis</taxon>
    </lineage>
</organism>
<evidence type="ECO:0000256" key="6">
    <source>
        <dbReference type="ARBA" id="ARBA00022837"/>
    </source>
</evidence>
<evidence type="ECO:0000256" key="12">
    <source>
        <dbReference type="PIRSR" id="PIRSR601382-3"/>
    </source>
</evidence>
<dbReference type="GO" id="GO:0016020">
    <property type="term" value="C:membrane"/>
    <property type="evidence" value="ECO:0007669"/>
    <property type="project" value="InterPro"/>
</dbReference>
<feature type="active site" evidence="10">
    <location>
        <position position="487"/>
    </location>
</feature>
<keyword evidence="15" id="KW-1133">Transmembrane helix</keyword>
<dbReference type="GO" id="GO:0036503">
    <property type="term" value="P:ERAD pathway"/>
    <property type="evidence" value="ECO:0007669"/>
    <property type="project" value="UniProtKB-ARBA"/>
</dbReference>
<feature type="region of interest" description="Disordered" evidence="14">
    <location>
        <begin position="601"/>
        <end position="674"/>
    </location>
</feature>
<dbReference type="InterPro" id="IPR001382">
    <property type="entry name" value="Glyco_hydro_47"/>
</dbReference>
<keyword evidence="17" id="KW-1185">Reference proteome</keyword>
<proteinExistence type="inferred from homology"/>
<evidence type="ECO:0000256" key="2">
    <source>
        <dbReference type="ARBA" id="ARBA00004922"/>
    </source>
</evidence>
<keyword evidence="7 12" id="KW-1015">Disulfide bond</keyword>
<dbReference type="OrthoDB" id="8118055at2759"/>
<dbReference type="GO" id="GO:0005509">
    <property type="term" value="F:calcium ion binding"/>
    <property type="evidence" value="ECO:0007669"/>
    <property type="project" value="InterPro"/>
</dbReference>
<keyword evidence="15" id="KW-0472">Membrane</keyword>
<evidence type="ECO:0000256" key="7">
    <source>
        <dbReference type="ARBA" id="ARBA00023157"/>
    </source>
</evidence>
<keyword evidence="5 13" id="KW-0378">Hydrolase</keyword>
<dbReference type="PRINTS" id="PR00747">
    <property type="entry name" value="GLYHDRLASE47"/>
</dbReference>
<evidence type="ECO:0000256" key="15">
    <source>
        <dbReference type="SAM" id="Phobius"/>
    </source>
</evidence>
<dbReference type="SUPFAM" id="SSF48225">
    <property type="entry name" value="Seven-hairpin glycosidases"/>
    <property type="match status" value="1"/>
</dbReference>
<evidence type="ECO:0000256" key="14">
    <source>
        <dbReference type="SAM" id="MobiDB-lite"/>
    </source>
</evidence>
<accession>A0A4S2N5C8</accession>
<feature type="transmembrane region" description="Helical" evidence="15">
    <location>
        <begin position="61"/>
        <end position="82"/>
    </location>
</feature>
<keyword evidence="4 11" id="KW-0479">Metal-binding</keyword>
<comment type="catalytic activity">
    <reaction evidence="9">
        <text>N(4)-(alpha-D-Man-(1-&gt;2)-alpha-D-Man-(1-&gt;2)-alpha-D-Man-(1-&gt;3)-[alpha-D-Man-(1-&gt;2)-alpha-D-Man-(1-&gt;3)-[alpha-D-Man-(1-&gt;2)-alpha-D-Man-(1-&gt;6)]-alpha-D-Man-(1-&gt;6)]-beta-D-Man-(1-&gt;4)-beta-D-GlcNAc-(1-&gt;4)-beta-D-GlcNAc)-L-asparaginyl-[protein] (N-glucan mannose isomer 9A1,2,3B1,2,3) + 4 H2O = N(4)-(alpha-D-Man-(1-&gt;3)-[alpha-D-Man-(1-&gt;3)-[alpha-D-Man-(1-&gt;6)]-alpha-D-Man-(1-&gt;6)]-beta-D-Man-(1-&gt;4)-beta-D-GlcNAc-(1-&gt;4)-beta-D-GlcNAc)-L-asparaginyl-[protein] (N-glucan mannose isomer 5A1,2) + 4 beta-D-mannose</text>
        <dbReference type="Rhea" id="RHEA:56008"/>
        <dbReference type="Rhea" id="RHEA-COMP:14356"/>
        <dbReference type="Rhea" id="RHEA-COMP:14367"/>
        <dbReference type="ChEBI" id="CHEBI:15377"/>
        <dbReference type="ChEBI" id="CHEBI:28563"/>
        <dbReference type="ChEBI" id="CHEBI:59087"/>
        <dbReference type="ChEBI" id="CHEBI:139493"/>
        <dbReference type="EC" id="3.2.1.113"/>
    </reaction>
</comment>
<feature type="active site" description="Proton donor" evidence="10">
    <location>
        <position position="450"/>
    </location>
</feature>
<keyword evidence="13" id="KW-0326">Glycosidase</keyword>
<dbReference type="Gene3D" id="1.50.10.10">
    <property type="match status" value="1"/>
</dbReference>
<feature type="disulfide bond" evidence="12">
    <location>
        <begin position="393"/>
        <end position="436"/>
    </location>
</feature>
<dbReference type="EMBL" id="ML220112">
    <property type="protein sequence ID" value="TGZ84482.1"/>
    <property type="molecule type" value="Genomic_DNA"/>
</dbReference>
<dbReference type="GO" id="GO:0004571">
    <property type="term" value="F:mannosyl-oligosaccharide 1,2-alpha-mannosidase activity"/>
    <property type="evidence" value="ECO:0007669"/>
    <property type="project" value="UniProtKB-EC"/>
</dbReference>
<gene>
    <name evidence="16" type="ORF">EX30DRAFT_302171</name>
</gene>
<dbReference type="AlphaFoldDB" id="A0A4S2N5C8"/>
<evidence type="ECO:0000256" key="3">
    <source>
        <dbReference type="ARBA" id="ARBA00007658"/>
    </source>
</evidence>
<comment type="similarity">
    <text evidence="3 13">Belongs to the glycosyl hydrolase 47 family.</text>
</comment>
<evidence type="ECO:0000256" key="5">
    <source>
        <dbReference type="ARBA" id="ARBA00022801"/>
    </source>
</evidence>
<name>A0A4S2N5C8_9PEZI</name>
<sequence>MSFNMPKNVPSFTSSQRDLEDKVWAAAFGQKKDLPMYKDKPYYTRSQGINSRRRMMRRKRVFFGLGVLLALAWWVGLFSGGMGGKRSGEVDWEERRQEVKKVMQESWKAYETDAWGFDVYHPRSKSGENMVPGGLGWIIVDALDTLMLMNLTTELAHARDWVEHSLNYDINREVNTFETTIRMLGGLLSAHYLQEDLKLVPDALDPKRDPDLYLNKAVDLANRLLGAYDSPSGIPYASVNLQTNAGKVSHADGGASSTAEATTLQVEMKYITKLTGELNFWEKAEKVIKVLDDNKAQDGLVPIFISPTTGHFTDPEIRLGSRGDSYYEYLLKQYLQTGQAETVYADMYHEAVAGIRKHLVAKSHPSHLTYIGELPKGIRGSDSLSPKMDHLVCFIPGMLALGATGGLPIPVARKDPKYSTRNEEDLHLAKELMHTCYNMYAVTKTGLAPEIVYFNTEHPEPREEDVMDPSQDIIIKPRDAHNLQRPETVESLFVMWRITGDEMYREWGWKIFQAFVNHTKVETGGYTSLESVMDIPVRQRDNMESFWLAETLKYFYLLFSPDDILPLDKIVFNTEAHPLPVFELGSRFKTGWKRLSREIETEVPKEEKTKQMREKKPVKQANDEDDEGDENEDVEEAGDADSEATRTALLEMGKKRQQLQQKKEALRKPKDKRE</sequence>
<dbReference type="UniPathway" id="UPA00378"/>
<evidence type="ECO:0000256" key="8">
    <source>
        <dbReference type="ARBA" id="ARBA00047669"/>
    </source>
</evidence>
<dbReference type="PANTHER" id="PTHR11742">
    <property type="entry name" value="MANNOSYL-OLIGOSACCHARIDE ALPHA-1,2-MANNOSIDASE-RELATED"/>
    <property type="match status" value="1"/>
</dbReference>
<dbReference type="PANTHER" id="PTHR11742:SF55">
    <property type="entry name" value="ENDOPLASMIC RETICULUM MANNOSYL-OLIGOSACCHARIDE 1,2-ALPHA-MANNOSIDASE"/>
    <property type="match status" value="1"/>
</dbReference>
<dbReference type="InterPro" id="IPR050749">
    <property type="entry name" value="Glycosyl_Hydrolase_47"/>
</dbReference>